<evidence type="ECO:0000313" key="2">
    <source>
        <dbReference type="Proteomes" id="UP000032749"/>
    </source>
</evidence>
<dbReference type="OrthoDB" id="5770315at2"/>
<name>R4YSR8_OLEAN</name>
<protein>
    <submittedName>
        <fullName evidence="1">Uncharacterized protein</fullName>
    </submittedName>
</protein>
<dbReference type="Proteomes" id="UP000032749">
    <property type="component" value="Chromosome"/>
</dbReference>
<proteinExistence type="predicted"/>
<accession>R4YSR8</accession>
<dbReference type="STRING" id="698738.OLEAN_C22120"/>
<sequence>MNLDKAKKRIAKQVKKGFNGYPQVSLEYFGEVSGATVDIATEVVISFIMEEGAEPQEQKFVSKTNVREDEAIQSIMLKIIERAEANTVSEVEGTKPLK</sequence>
<dbReference type="EMBL" id="FO203512">
    <property type="protein sequence ID" value="CCK76388.1"/>
    <property type="molecule type" value="Genomic_DNA"/>
</dbReference>
<reference evidence="1 2" key="1">
    <citation type="journal article" date="2013" name="Nat. Commun.">
        <title>Genome sequence and functional genomic analysis of the oil-degrading bacterium Oleispira antarctica.</title>
        <authorList>
            <person name="Kube M."/>
            <person name="Chernikova T.N."/>
            <person name="Al-Ramahi Y."/>
            <person name="Beloqui A."/>
            <person name="Lopez-Cortez N."/>
            <person name="Guazzaroni M.E."/>
            <person name="Heipieper H.J."/>
            <person name="Klages S."/>
            <person name="Kotsyurbenko O.R."/>
            <person name="Langer I."/>
            <person name="Nechitaylo T.Y."/>
            <person name="Lunsdorf H."/>
            <person name="Fernandez M."/>
            <person name="Juarez S."/>
            <person name="Ciordia S."/>
            <person name="Singer A."/>
            <person name="Kagan O."/>
            <person name="Egorova O."/>
            <person name="Petit P.A."/>
            <person name="Stogios P."/>
            <person name="Kim Y."/>
            <person name="Tchigvintsev A."/>
            <person name="Flick R."/>
            <person name="Denaro R."/>
            <person name="Genovese M."/>
            <person name="Albar J.P."/>
            <person name="Reva O.N."/>
            <person name="Martinez-Gomariz M."/>
            <person name="Tran H."/>
            <person name="Ferrer M."/>
            <person name="Savchenko A."/>
            <person name="Yakunin A.F."/>
            <person name="Yakimov M.M."/>
            <person name="Golyshina O.V."/>
            <person name="Reinhardt R."/>
            <person name="Golyshin P.N."/>
        </authorList>
    </citation>
    <scope>NUCLEOTIDE SEQUENCE [LARGE SCALE GENOMIC DNA]</scope>
</reference>
<dbReference type="AlphaFoldDB" id="R4YSR8"/>
<evidence type="ECO:0000313" key="1">
    <source>
        <dbReference type="EMBL" id="CCK76388.1"/>
    </source>
</evidence>
<dbReference type="KEGG" id="oai:OLEAN_C22120"/>
<dbReference type="PATRIC" id="fig|698738.3.peg.2292"/>
<dbReference type="HOGENOM" id="CLU_185798_0_0_6"/>
<keyword evidence="2" id="KW-1185">Reference proteome</keyword>
<gene>
    <name evidence="1" type="ORF">OLEAN_C22120</name>
</gene>
<organism evidence="1 2">
    <name type="scientific">Oleispira antarctica RB-8</name>
    <dbReference type="NCBI Taxonomy" id="698738"/>
    <lineage>
        <taxon>Bacteria</taxon>
        <taxon>Pseudomonadati</taxon>
        <taxon>Pseudomonadota</taxon>
        <taxon>Gammaproteobacteria</taxon>
        <taxon>Oceanospirillales</taxon>
        <taxon>Oceanospirillaceae</taxon>
        <taxon>Oleispira</taxon>
    </lineage>
</organism>